<proteinExistence type="predicted"/>
<evidence type="ECO:0008006" key="3">
    <source>
        <dbReference type="Google" id="ProtNLM"/>
    </source>
</evidence>
<evidence type="ECO:0000313" key="1">
    <source>
        <dbReference type="EMBL" id="EQM63006.1"/>
    </source>
</evidence>
<comment type="caution">
    <text evidence="1">The sequence shown here is derived from an EMBL/GenBank/DDBJ whole genome shotgun (WGS) entry which is preliminary data.</text>
</comment>
<dbReference type="InterPro" id="IPR008536">
    <property type="entry name" value="DUF818"/>
</dbReference>
<reference evidence="1 2" key="1">
    <citation type="submission" date="2013-07" db="EMBL/GenBank/DDBJ databases">
        <title>Isolation of a new Chlamydia species from the feral Sacred Ibis (Threskiornis aethiopicus): Chlamydia ibidis.</title>
        <authorList>
            <person name="Vorimore F."/>
            <person name="Hsia R.-C."/>
            <person name="Huot-Creasy H."/>
            <person name="Bastian S."/>
            <person name="Deruyter L."/>
            <person name="Passet A."/>
            <person name="Sachse K."/>
            <person name="Bavoil P."/>
            <person name="Myers G."/>
            <person name="Laroucau K."/>
        </authorList>
    </citation>
    <scope>NUCLEOTIDE SEQUENCE [LARGE SCALE GENOMIC DNA]</scope>
    <source>
        <strain evidence="1 2">10-1398/6</strain>
    </source>
</reference>
<keyword evidence="2" id="KW-1185">Reference proteome</keyword>
<evidence type="ECO:0000313" key="2">
    <source>
        <dbReference type="Proteomes" id="UP000016064"/>
    </source>
</evidence>
<accession>A0ABP2XEV0</accession>
<sequence>MFPIQSHSSYQASFEDMSPNPKVFMFSSKAASMNYCFQTRYPRFSGLIKAISGIFKAILRIVLCIPLGLIWLLERICQNLIVPSAGGIIVGGICQPYPRLLQAFANQTRQWKQSCYVSSVDRVPIQIDNLLIDAIQISFPEAKPDRWMLVSLGNGESFETRILVNEEGGPFHQEDEDWILAVARKAKANVLMFNYPGVMCSKGYVSKETLVQAYLAAASYLTDCNNGPKAKEIIAYGYSLGSLVQSEALQRLFNYKDRQENWFVIKDRGPRSTMAVGYQWLGKLGYWITRITNWGIDSEGNSRALPVPELSVQGSDKDGKLIGDGLFNRETCFAAGFLDNQDSSFVSPKSFVCVPHLLHQEGLTSEAIDKISSEISTHFEGQQEKEEQ</sequence>
<dbReference type="EMBL" id="APJW01000001">
    <property type="protein sequence ID" value="EQM63006.1"/>
    <property type="molecule type" value="Genomic_DNA"/>
</dbReference>
<dbReference type="Pfam" id="PF05677">
    <property type="entry name" value="DUF818"/>
    <property type="match status" value="1"/>
</dbReference>
<organism evidence="1 2">
    <name type="scientific">Chlamydia ibidis 10-1398/6</name>
    <dbReference type="NCBI Taxonomy" id="1046581"/>
    <lineage>
        <taxon>Bacteria</taxon>
        <taxon>Pseudomonadati</taxon>
        <taxon>Chlamydiota</taxon>
        <taxon>Chlamydiia</taxon>
        <taxon>Chlamydiales</taxon>
        <taxon>Chlamydiaceae</taxon>
        <taxon>Chlamydia/Chlamydophila group</taxon>
        <taxon>Chlamydia</taxon>
    </lineage>
</organism>
<dbReference type="Proteomes" id="UP000016064">
    <property type="component" value="Unassembled WGS sequence"/>
</dbReference>
<name>A0ABP2XEV0_9CHLA</name>
<gene>
    <name evidence="1" type="ORF">H359_0260</name>
</gene>
<dbReference type="Gene3D" id="3.40.50.1820">
    <property type="entry name" value="alpha/beta hydrolase"/>
    <property type="match status" value="1"/>
</dbReference>
<dbReference type="NCBIfam" id="NF042907">
    <property type="entry name" value="CPn0927_CPn0928"/>
    <property type="match status" value="1"/>
</dbReference>
<dbReference type="SUPFAM" id="SSF53474">
    <property type="entry name" value="alpha/beta-Hydrolases"/>
    <property type="match status" value="1"/>
</dbReference>
<protein>
    <recommendedName>
        <fullName evidence="3">Alpha/beta hydrolase family protein</fullName>
    </recommendedName>
</protein>
<dbReference type="InterPro" id="IPR050037">
    <property type="entry name" value="CPn0927-like928-like"/>
</dbReference>
<dbReference type="InterPro" id="IPR029058">
    <property type="entry name" value="AB_hydrolase_fold"/>
</dbReference>